<evidence type="ECO:0000313" key="3">
    <source>
        <dbReference type="EMBL" id="MBS7527216.1"/>
    </source>
</evidence>
<dbReference type="Pfam" id="PF02001">
    <property type="entry name" value="DUF134"/>
    <property type="match status" value="1"/>
</dbReference>
<sequence length="121" mass="13858">MARPRKGKIVCEMPKYARFGPKGQGYTGNANLVMTVEEYESIRLMDYEGMNQEESAKKMEIGRSTFQRIYDDARKKIAQSLVEGRTINIEGGDYKICENLGECRKGGCCRRQQIRGVHQEQ</sequence>
<dbReference type="HAMAP" id="MF_00674">
    <property type="entry name" value="UPF0251"/>
    <property type="match status" value="1"/>
</dbReference>
<keyword evidence="4" id="KW-1185">Reference proteome</keyword>
<evidence type="ECO:0000256" key="1">
    <source>
        <dbReference type="ARBA" id="ARBA00009350"/>
    </source>
</evidence>
<gene>
    <name evidence="3" type="ORF">KHM83_11040</name>
</gene>
<protein>
    <recommendedName>
        <fullName evidence="2">UPF0251 protein KHM83_11040</fullName>
    </recommendedName>
</protein>
<dbReference type="PANTHER" id="PTHR37478:SF2">
    <property type="entry name" value="UPF0251 PROTEIN TK0562"/>
    <property type="match status" value="1"/>
</dbReference>
<comment type="caution">
    <text evidence="3">The sequence shown here is derived from an EMBL/GenBank/DDBJ whole genome shotgun (WGS) entry which is preliminary data.</text>
</comment>
<dbReference type="Proteomes" id="UP000746471">
    <property type="component" value="Unassembled WGS sequence"/>
</dbReference>
<reference evidence="3 4" key="1">
    <citation type="submission" date="2021-05" db="EMBL/GenBank/DDBJ databases">
        <title>Fusibacter ferrireducens sp. nov., an anaerobic, sulfur- and Fe-reducing bacterium isolated from the mangrove sediment.</title>
        <authorList>
            <person name="Qiu D."/>
        </authorList>
    </citation>
    <scope>NUCLEOTIDE SEQUENCE [LARGE SCALE GENOMIC DNA]</scope>
    <source>
        <strain evidence="3 4">DSM 12116</strain>
    </source>
</reference>
<comment type="similarity">
    <text evidence="1 2">Belongs to the UPF0251 family.</text>
</comment>
<evidence type="ECO:0000313" key="4">
    <source>
        <dbReference type="Proteomes" id="UP000746471"/>
    </source>
</evidence>
<accession>A0ABS5PQ90</accession>
<dbReference type="EMBL" id="JAHBCL010000017">
    <property type="protein sequence ID" value="MBS7527216.1"/>
    <property type="molecule type" value="Genomic_DNA"/>
</dbReference>
<dbReference type="InterPro" id="IPR002852">
    <property type="entry name" value="UPF0251"/>
</dbReference>
<organism evidence="3 4">
    <name type="scientific">Fusibacter paucivorans</name>
    <dbReference type="NCBI Taxonomy" id="76009"/>
    <lineage>
        <taxon>Bacteria</taxon>
        <taxon>Bacillati</taxon>
        <taxon>Bacillota</taxon>
        <taxon>Clostridia</taxon>
        <taxon>Eubacteriales</taxon>
        <taxon>Eubacteriales Family XII. Incertae Sedis</taxon>
        <taxon>Fusibacter</taxon>
    </lineage>
</organism>
<dbReference type="PANTHER" id="PTHR37478">
    <property type="match status" value="1"/>
</dbReference>
<evidence type="ECO:0000256" key="2">
    <source>
        <dbReference type="HAMAP-Rule" id="MF_00674"/>
    </source>
</evidence>
<name>A0ABS5PQ90_9FIRM</name>
<proteinExistence type="inferred from homology"/>
<dbReference type="RefSeq" id="WP_213237075.1">
    <property type="nucleotide sequence ID" value="NZ_JAHBCL010000017.1"/>
</dbReference>